<evidence type="ECO:0000256" key="1">
    <source>
        <dbReference type="SAM" id="MobiDB-lite"/>
    </source>
</evidence>
<evidence type="ECO:0000313" key="4">
    <source>
        <dbReference type="Proteomes" id="UP001054252"/>
    </source>
</evidence>
<dbReference type="InterPro" id="IPR008906">
    <property type="entry name" value="HATC_C_dom"/>
</dbReference>
<dbReference type="AlphaFoldDB" id="A0AAV5HJK1"/>
<dbReference type="InterPro" id="IPR012337">
    <property type="entry name" value="RNaseH-like_sf"/>
</dbReference>
<dbReference type="Proteomes" id="UP001054252">
    <property type="component" value="Unassembled WGS sequence"/>
</dbReference>
<feature type="compositionally biased region" description="Acidic residues" evidence="1">
    <location>
        <begin position="193"/>
        <end position="216"/>
    </location>
</feature>
<feature type="compositionally biased region" description="Acidic residues" evidence="1">
    <location>
        <begin position="170"/>
        <end position="186"/>
    </location>
</feature>
<comment type="caution">
    <text evidence="3">The sequence shown here is derived from an EMBL/GenBank/DDBJ whole genome shotgun (WGS) entry which is preliminary data.</text>
</comment>
<name>A0AAV5HJK1_9ROSI</name>
<feature type="domain" description="HAT C-terminal dimerisation" evidence="2">
    <location>
        <begin position="12"/>
        <end position="79"/>
    </location>
</feature>
<reference evidence="3 4" key="1">
    <citation type="journal article" date="2021" name="Commun. Biol.">
        <title>The genome of Shorea leprosula (Dipterocarpaceae) highlights the ecological relevance of drought in aseasonal tropical rainforests.</title>
        <authorList>
            <person name="Ng K.K.S."/>
            <person name="Kobayashi M.J."/>
            <person name="Fawcett J.A."/>
            <person name="Hatakeyama M."/>
            <person name="Paape T."/>
            <person name="Ng C.H."/>
            <person name="Ang C.C."/>
            <person name="Tnah L.H."/>
            <person name="Lee C.T."/>
            <person name="Nishiyama T."/>
            <person name="Sese J."/>
            <person name="O'Brien M.J."/>
            <person name="Copetti D."/>
            <person name="Mohd Noor M.I."/>
            <person name="Ong R.C."/>
            <person name="Putra M."/>
            <person name="Sireger I.Z."/>
            <person name="Indrioko S."/>
            <person name="Kosugi Y."/>
            <person name="Izuno A."/>
            <person name="Isagi Y."/>
            <person name="Lee S.L."/>
            <person name="Shimizu K.K."/>
        </authorList>
    </citation>
    <scope>NUCLEOTIDE SEQUENCE [LARGE SCALE GENOMIC DNA]</scope>
    <source>
        <strain evidence="3">214</strain>
    </source>
</reference>
<accession>A0AAV5HJK1</accession>
<dbReference type="EMBL" id="BPVZ01000003">
    <property type="protein sequence ID" value="GKU88833.1"/>
    <property type="molecule type" value="Genomic_DNA"/>
</dbReference>
<keyword evidence="4" id="KW-1185">Reference proteome</keyword>
<dbReference type="Pfam" id="PF05699">
    <property type="entry name" value="Dimer_Tnp_hAT"/>
    <property type="match status" value="1"/>
</dbReference>
<evidence type="ECO:0000259" key="2">
    <source>
        <dbReference type="Pfam" id="PF05699"/>
    </source>
</evidence>
<protein>
    <recommendedName>
        <fullName evidence="2">HAT C-terminal dimerisation domain-containing protein</fullName>
    </recommendedName>
</protein>
<dbReference type="SUPFAM" id="SSF53098">
    <property type="entry name" value="Ribonuclease H-like"/>
    <property type="match status" value="1"/>
</dbReference>
<sequence length="216" mass="24672">MFADPMVVRSRSKRAPAQWWSSYGMETPELMSLATRILSLTCSAAGCERNWSVFEQIHSKKRNRLEHKKMQDLVFVKYNQALKARYNSKDEIDPIFLDYIDDSNEWLIGKMGGDQDDAENEFVFGDDDLTWGEVARASGAEEPRKYTRRIFGRQSALKPSSSKGKAVVQEIEEEEADTEESEEEIEDYHSSDGDDSSDDDEMNVVDEDDIDADDLS</sequence>
<evidence type="ECO:0000313" key="3">
    <source>
        <dbReference type="EMBL" id="GKU88833.1"/>
    </source>
</evidence>
<dbReference type="PANTHER" id="PTHR32166:SF74">
    <property type="entry name" value="OS05G0256350 PROTEIN"/>
    <property type="match status" value="1"/>
</dbReference>
<dbReference type="PANTHER" id="PTHR32166">
    <property type="entry name" value="OSJNBA0013A04.12 PROTEIN"/>
    <property type="match status" value="1"/>
</dbReference>
<organism evidence="3 4">
    <name type="scientific">Rubroshorea leprosula</name>
    <dbReference type="NCBI Taxonomy" id="152421"/>
    <lineage>
        <taxon>Eukaryota</taxon>
        <taxon>Viridiplantae</taxon>
        <taxon>Streptophyta</taxon>
        <taxon>Embryophyta</taxon>
        <taxon>Tracheophyta</taxon>
        <taxon>Spermatophyta</taxon>
        <taxon>Magnoliopsida</taxon>
        <taxon>eudicotyledons</taxon>
        <taxon>Gunneridae</taxon>
        <taxon>Pentapetalae</taxon>
        <taxon>rosids</taxon>
        <taxon>malvids</taxon>
        <taxon>Malvales</taxon>
        <taxon>Dipterocarpaceae</taxon>
        <taxon>Rubroshorea</taxon>
    </lineage>
</organism>
<feature type="region of interest" description="Disordered" evidence="1">
    <location>
        <begin position="152"/>
        <end position="216"/>
    </location>
</feature>
<dbReference type="GO" id="GO:0046983">
    <property type="term" value="F:protein dimerization activity"/>
    <property type="evidence" value="ECO:0007669"/>
    <property type="project" value="InterPro"/>
</dbReference>
<proteinExistence type="predicted"/>
<gene>
    <name evidence="3" type="ORF">SLEP1_g3050</name>
</gene>